<evidence type="ECO:0000313" key="3">
    <source>
        <dbReference type="Proteomes" id="UP000600171"/>
    </source>
</evidence>
<dbReference type="RefSeq" id="WP_188359372.1">
    <property type="nucleotide sequence ID" value="NZ_BMDC01000001.1"/>
</dbReference>
<evidence type="ECO:0000256" key="1">
    <source>
        <dbReference type="SAM" id="MobiDB-lite"/>
    </source>
</evidence>
<dbReference type="Proteomes" id="UP000600171">
    <property type="component" value="Unassembled WGS sequence"/>
</dbReference>
<keyword evidence="3" id="KW-1185">Reference proteome</keyword>
<dbReference type="EMBL" id="BMDC01000001">
    <property type="protein sequence ID" value="GGH62204.1"/>
    <property type="molecule type" value="Genomic_DNA"/>
</dbReference>
<gene>
    <name evidence="2" type="ORF">GCM10007359_12210</name>
</gene>
<proteinExistence type="predicted"/>
<dbReference type="AlphaFoldDB" id="A0A917IUL2"/>
<evidence type="ECO:0000313" key="2">
    <source>
        <dbReference type="EMBL" id="GGH62204.1"/>
    </source>
</evidence>
<feature type="region of interest" description="Disordered" evidence="1">
    <location>
        <begin position="71"/>
        <end position="95"/>
    </location>
</feature>
<protein>
    <submittedName>
        <fullName evidence="2">Uncharacterized protein</fullName>
    </submittedName>
</protein>
<organism evidence="2 3">
    <name type="scientific">Rothia aerolata</name>
    <dbReference type="NCBI Taxonomy" id="1812262"/>
    <lineage>
        <taxon>Bacteria</taxon>
        <taxon>Bacillati</taxon>
        <taxon>Actinomycetota</taxon>
        <taxon>Actinomycetes</taxon>
        <taxon>Micrococcales</taxon>
        <taxon>Micrococcaceae</taxon>
        <taxon>Rothia</taxon>
    </lineage>
</organism>
<name>A0A917IUL2_9MICC</name>
<comment type="caution">
    <text evidence="2">The sequence shown here is derived from an EMBL/GenBank/DDBJ whole genome shotgun (WGS) entry which is preliminary data.</text>
</comment>
<accession>A0A917IUL2</accession>
<sequence length="141" mass="15202">MADQIYLEPQDTEVEASKRFSAELLAQVRDEVLDLECIEKIYPRVTAPGRVARVASAAASTVQSVVQQVLGSAPQAESSDSTSRGDDKRASRSFFSKQDTLSIRVGTAPHASVPETARKVAQIIHHRLGDDLAVTVDVVNA</sequence>
<reference evidence="2 3" key="1">
    <citation type="journal article" date="2014" name="Int. J. Syst. Evol. Microbiol.">
        <title>Complete genome sequence of Corynebacterium casei LMG S-19264T (=DSM 44701T), isolated from a smear-ripened cheese.</title>
        <authorList>
            <consortium name="US DOE Joint Genome Institute (JGI-PGF)"/>
            <person name="Walter F."/>
            <person name="Albersmeier A."/>
            <person name="Kalinowski J."/>
            <person name="Ruckert C."/>
        </authorList>
    </citation>
    <scope>NUCLEOTIDE SEQUENCE [LARGE SCALE GENOMIC DNA]</scope>
    <source>
        <strain evidence="2 3">CCM 8669</strain>
    </source>
</reference>